<dbReference type="SUPFAM" id="SSF52540">
    <property type="entry name" value="P-loop containing nucleoside triphosphate hydrolases"/>
    <property type="match status" value="1"/>
</dbReference>
<evidence type="ECO:0000313" key="3">
    <source>
        <dbReference type="Proteomes" id="UP000054107"/>
    </source>
</evidence>
<dbReference type="EMBL" id="LN722005">
    <property type="protein sequence ID" value="CEP09614.1"/>
    <property type="molecule type" value="Genomic_DNA"/>
</dbReference>
<dbReference type="Proteomes" id="UP000054107">
    <property type="component" value="Unassembled WGS sequence"/>
</dbReference>
<dbReference type="InterPro" id="IPR025476">
    <property type="entry name" value="Helitron_helicase-like"/>
</dbReference>
<reference evidence="2 3" key="1">
    <citation type="submission" date="2014-09" db="EMBL/GenBank/DDBJ databases">
        <authorList>
            <person name="Ellenberger Sabrina"/>
        </authorList>
    </citation>
    <scope>NUCLEOTIDE SEQUENCE [LARGE SCALE GENOMIC DNA]</scope>
    <source>
        <strain evidence="2 3">CBS 412.66</strain>
    </source>
</reference>
<dbReference type="Gene3D" id="3.40.50.300">
    <property type="entry name" value="P-loop containing nucleotide triphosphate hydrolases"/>
    <property type="match status" value="1"/>
</dbReference>
<accession>A0A0B7N3F7</accession>
<dbReference type="PANTHER" id="PTHR47642">
    <property type="entry name" value="ATP-DEPENDENT DNA HELICASE"/>
    <property type="match status" value="1"/>
</dbReference>
<dbReference type="AlphaFoldDB" id="A0A0B7N3F7"/>
<dbReference type="STRING" id="35722.A0A0B7N3F7"/>
<feature type="domain" description="Helitron helicase-like" evidence="1">
    <location>
        <begin position="290"/>
        <end position="464"/>
    </location>
</feature>
<gene>
    <name evidence="2" type="primary">PARPA_03151.1 scaffold 6892</name>
</gene>
<keyword evidence="3" id="KW-1185">Reference proteome</keyword>
<name>A0A0B7N3F7_9FUNG</name>
<dbReference type="PANTHER" id="PTHR47642:SF5">
    <property type="entry name" value="ATP-DEPENDENT DNA HELICASE"/>
    <property type="match status" value="1"/>
</dbReference>
<dbReference type="InterPro" id="IPR027417">
    <property type="entry name" value="P-loop_NTPase"/>
</dbReference>
<dbReference type="OrthoDB" id="2449559at2759"/>
<dbReference type="Pfam" id="PF14214">
    <property type="entry name" value="Helitron_like_N"/>
    <property type="match status" value="1"/>
</dbReference>
<protein>
    <recommendedName>
        <fullName evidence="1">Helitron helicase-like domain-containing protein</fullName>
    </recommendedName>
</protein>
<evidence type="ECO:0000259" key="1">
    <source>
        <dbReference type="Pfam" id="PF14214"/>
    </source>
</evidence>
<sequence>MKLLYPEEQKYRKILQVDELPCHDWKLQPIVKGEGRNKGSIMVCGKHKKIEESKIVRFAYPGDLVPGLSDLNYRERSILSPVKLYSQITRKSTFRHGRIGHYVMTGTISTMHHNYEFAQMAYGGTLSLFFRRGQPEAINADKVKAMYGALQNVNPLLARYKLPKLTYALVNYHITENKQHIGSATNWTNNALFAMEDINPEATTERFRDLIIGEDNEGKSIKYSHPSLLALTFPHLFTTSSGHYSLMSSKKPAPEYSTPLEQLAYEIPETKGGVALATLRGESLSSFAKSRLLMRDRRFAKDPSFLFFMLDIVEKMNIATANRFVVSTKGRTEKLKQSDIVNNTTKKLNKNLVSTVPPQIRSSYAYKRKNFLDLQCIFENLGSPQLFLTFTCNDSSLDFKDLVPDTAHSWDDPATFVAHWKRKWQEFFKKYVLGHFADQIGGVKEHSWVMEIQDRGSPHIHLVLWTEKTVDQLIDMGVVHTGFPPGVSQNDPLMHHLVNTHQLHTCNENYCKRGQPDRPCRFGFPKPQSPVTYMDENHQVIYRRDVTDCMVNNYNPYLLAVFRANMDIQYNDGPQAVRYLAKYMAKDDYSTTVTFKNVGKSNQGHYQKSAYVKESEHLKTRIVGAVEAVYDLLGWHKHSNSRNVLFLKTALIGHSSLRIRDDIKQLPQDSEDIYAKTQIEIYENRDGAKNLTLPEFFCFYIRKSQAPEDTEIRHTQEMINRRFYSASELPKFVYSEKLSFILRTRDRVAFWRTYNESEMNGETFYYQQVVTKKAIFGTTFQNAKGAYHTWKDYYEHLISIPVEEGGIEPSPGRTNVQTIDDIIDLDRGETVTKQELKIMLNNANNDQKSIYNQIKNEMEVNSAVFVSGAAGTGKSYVLRMLERYYRLKGYKVCTFALLKLTLSARTPSNIAMCRYLS</sequence>
<proteinExistence type="predicted"/>
<evidence type="ECO:0000313" key="2">
    <source>
        <dbReference type="EMBL" id="CEP09614.1"/>
    </source>
</evidence>
<organism evidence="2 3">
    <name type="scientific">Parasitella parasitica</name>
    <dbReference type="NCBI Taxonomy" id="35722"/>
    <lineage>
        <taxon>Eukaryota</taxon>
        <taxon>Fungi</taxon>
        <taxon>Fungi incertae sedis</taxon>
        <taxon>Mucoromycota</taxon>
        <taxon>Mucoromycotina</taxon>
        <taxon>Mucoromycetes</taxon>
        <taxon>Mucorales</taxon>
        <taxon>Mucorineae</taxon>
        <taxon>Mucoraceae</taxon>
        <taxon>Parasitella</taxon>
    </lineage>
</organism>
<dbReference type="InterPro" id="IPR051055">
    <property type="entry name" value="PIF1_helicase"/>
</dbReference>